<dbReference type="Gene3D" id="1.25.40.10">
    <property type="entry name" value="Tetratricopeptide repeat domain"/>
    <property type="match status" value="3"/>
</dbReference>
<evidence type="ECO:0008006" key="5">
    <source>
        <dbReference type="Google" id="ProtNLM"/>
    </source>
</evidence>
<feature type="repeat" description="PPR" evidence="2">
    <location>
        <begin position="401"/>
        <end position="435"/>
    </location>
</feature>
<reference evidence="3 4" key="1">
    <citation type="submission" date="2017-09" db="EMBL/GenBank/DDBJ databases">
        <title>WGS assembly of Aquilegia coerulea Goldsmith.</title>
        <authorList>
            <person name="Hodges S."/>
            <person name="Kramer E."/>
            <person name="Nordborg M."/>
            <person name="Tomkins J."/>
            <person name="Borevitz J."/>
            <person name="Derieg N."/>
            <person name="Yan J."/>
            <person name="Mihaltcheva S."/>
            <person name="Hayes R.D."/>
            <person name="Rokhsar D."/>
        </authorList>
    </citation>
    <scope>NUCLEOTIDE SEQUENCE [LARGE SCALE GENOMIC DNA]</scope>
    <source>
        <strain evidence="4">cv. Goldsmith</strain>
    </source>
</reference>
<name>A0A2G5CYR1_AQUCA</name>
<organism evidence="3 4">
    <name type="scientific">Aquilegia coerulea</name>
    <name type="common">Rocky mountain columbine</name>
    <dbReference type="NCBI Taxonomy" id="218851"/>
    <lineage>
        <taxon>Eukaryota</taxon>
        <taxon>Viridiplantae</taxon>
        <taxon>Streptophyta</taxon>
        <taxon>Embryophyta</taxon>
        <taxon>Tracheophyta</taxon>
        <taxon>Spermatophyta</taxon>
        <taxon>Magnoliopsida</taxon>
        <taxon>Ranunculales</taxon>
        <taxon>Ranunculaceae</taxon>
        <taxon>Thalictroideae</taxon>
        <taxon>Aquilegia</taxon>
    </lineage>
</organism>
<dbReference type="PANTHER" id="PTHR46862:SF2">
    <property type="entry name" value="OS02G0611400 PROTEIN"/>
    <property type="match status" value="1"/>
</dbReference>
<dbReference type="OrthoDB" id="185373at2759"/>
<protein>
    <recommendedName>
        <fullName evidence="5">Pentacotripeptide-repeat region of PRORP domain-containing protein</fullName>
    </recommendedName>
</protein>
<accession>A0A2G5CYR1</accession>
<dbReference type="NCBIfam" id="TIGR00756">
    <property type="entry name" value="PPR"/>
    <property type="match status" value="3"/>
</dbReference>
<evidence type="ECO:0000313" key="4">
    <source>
        <dbReference type="Proteomes" id="UP000230069"/>
    </source>
</evidence>
<dbReference type="Pfam" id="PF01535">
    <property type="entry name" value="PPR"/>
    <property type="match status" value="4"/>
</dbReference>
<feature type="repeat" description="PPR" evidence="2">
    <location>
        <begin position="576"/>
        <end position="610"/>
    </location>
</feature>
<evidence type="ECO:0000256" key="1">
    <source>
        <dbReference type="ARBA" id="ARBA00022737"/>
    </source>
</evidence>
<feature type="repeat" description="PPR" evidence="2">
    <location>
        <begin position="541"/>
        <end position="575"/>
    </location>
</feature>
<dbReference type="EMBL" id="KZ305051">
    <property type="protein sequence ID" value="PIA36416.1"/>
    <property type="molecule type" value="Genomic_DNA"/>
</dbReference>
<feature type="repeat" description="PPR" evidence="2">
    <location>
        <begin position="436"/>
        <end position="470"/>
    </location>
</feature>
<feature type="repeat" description="PPR" evidence="2">
    <location>
        <begin position="611"/>
        <end position="645"/>
    </location>
</feature>
<proteinExistence type="predicted"/>
<gene>
    <name evidence="3" type="ORF">AQUCO_03400358v1</name>
</gene>
<evidence type="ECO:0000256" key="2">
    <source>
        <dbReference type="PROSITE-ProRule" id="PRU00708"/>
    </source>
</evidence>
<keyword evidence="4" id="KW-1185">Reference proteome</keyword>
<dbReference type="PROSITE" id="PS51375">
    <property type="entry name" value="PPR"/>
    <property type="match status" value="6"/>
</dbReference>
<dbReference type="EMBL" id="KZ305051">
    <property type="protein sequence ID" value="PIA36414.1"/>
    <property type="molecule type" value="Genomic_DNA"/>
</dbReference>
<feature type="repeat" description="PPR" evidence="2">
    <location>
        <begin position="471"/>
        <end position="505"/>
    </location>
</feature>
<dbReference type="InterPro" id="IPR002885">
    <property type="entry name" value="PPR_rpt"/>
</dbReference>
<evidence type="ECO:0000313" key="3">
    <source>
        <dbReference type="EMBL" id="PIA36414.1"/>
    </source>
</evidence>
<keyword evidence="1" id="KW-0677">Repeat</keyword>
<dbReference type="InterPro" id="IPR011990">
    <property type="entry name" value="TPR-like_helical_dom_sf"/>
</dbReference>
<dbReference type="STRING" id="218851.A0A2G5CYR1"/>
<dbReference type="AlphaFoldDB" id="A0A2G5CYR1"/>
<dbReference type="SUPFAM" id="SSF81901">
    <property type="entry name" value="HCP-like"/>
    <property type="match status" value="1"/>
</dbReference>
<dbReference type="Proteomes" id="UP000230069">
    <property type="component" value="Unassembled WGS sequence"/>
</dbReference>
<dbReference type="PANTHER" id="PTHR46862">
    <property type="entry name" value="OS07G0661900 PROTEIN"/>
    <property type="match status" value="1"/>
</dbReference>
<dbReference type="Pfam" id="PF13812">
    <property type="entry name" value="PPR_3"/>
    <property type="match status" value="1"/>
</dbReference>
<sequence>MKIKHIFFSNRSLTNIHKTIRILPSHSHFIHQNAPITTTSSSSSFLKDIVSFKNPNYTNPISLKPISTNPFSLFTRNIHSALVETPVLNDADADVDESDSEDGEMNEFLSRFVWIMRGKLTVSFPDCDKQTINGMLLVIVEKVIEEIEKGGSGEKLGSVSSTPSHEFSEDLWEVVWEVSNSVLEDMDKARKKEKMKIYIQSEEVKEMCRFASEVGVRGNMLRELRFKWAREKMEEVEFYQSLERRREEVKAQEKGEKEGEMNKSEYWNEEVVEDGSNVVVEAKPKVVSLPQRKGKIKYKIYGLDLSEKKWAEVADRTHESEKLIMAEEPKPITGKCKQVTQKILNLPEGDDPSTLLAEWVELLQPSRVDWFALLDSIQECNTGLYFKVAELILNENSFQANIRDFSKLIDAHSKDNRIDDAERILKKMRERGIQTDIITSTILLHMYSKAGNLQRAKEEFDWLKSQKLLPDLDVYTSMIMAYVKAGDPKPGEMLMREMESRGIKPSRKIFMALLRSFVECGHTDSVRRIASSMHFSGYQLTLEFYTLVVEGFAKAGDPLKAREYFDYMMKLGDKPDDKCTAILLSAYERKNQLDKALDLLLQLETDGFEPGVATYTILVDWLVQLRLFNEAEQLLKKITEKGDTPPLKIQVSLCDMYSSLRDEKKALQALGILEGKKDQLTEDDFVRIINGLAAGGLVKDAQRVLEMMKARGFSKAESLRMSLMPSPAFHGQRPVGTPYVGLQSLRSNSFIKRNN</sequence>